<name>A0A069QJI6_HOYLO</name>
<evidence type="ECO:0008006" key="3">
    <source>
        <dbReference type="Google" id="ProtNLM"/>
    </source>
</evidence>
<organism evidence="1 2">
    <name type="scientific">Hoylesella loescheii DSM 19665 = JCM 12249 = ATCC 15930</name>
    <dbReference type="NCBI Taxonomy" id="1122985"/>
    <lineage>
        <taxon>Bacteria</taxon>
        <taxon>Pseudomonadati</taxon>
        <taxon>Bacteroidota</taxon>
        <taxon>Bacteroidia</taxon>
        <taxon>Bacteroidales</taxon>
        <taxon>Prevotellaceae</taxon>
        <taxon>Hoylesella</taxon>
    </lineage>
</organism>
<dbReference type="Proteomes" id="UP000027442">
    <property type="component" value="Unassembled WGS sequence"/>
</dbReference>
<comment type="caution">
    <text evidence="1">The sequence shown here is derived from an EMBL/GenBank/DDBJ whole genome shotgun (WGS) entry which is preliminary data.</text>
</comment>
<sequence length="755" mass="84157">MDHIIANKVAFRYQALFIDIDREQIQHPHVPSSAALALVSRLNGCGYGVDEPLLQALYMASDQQLESVFSVISDVLGLKLNWAPLVKAWDTPTGEGLIDHFITFAANNSKDRLNLQGTTLPCGHFIPTGTFPLERYNGCPFCGKPFVTSTTIYEGQGKKLKPLHLFTRTDLMRELRTLLASPTPLDATQAQSVAQLLMLFDLPSDVTIAMKETAMIAIKALVASGKGEQATGLFESPADILRFLWYEKNGCARIIEPRTLIANARGLHWHMAPQENRANEAGEAMRERLKLKYSRAYCRLVATWMNAIPLPEEKSAEAMHAKRGMWVRMIRALRLAEYARKKGFERLTSLLDVFYCQAYTPWLGTLDKARRANDAQLTLSLLSKRPGLFARCLFSTMLSFDSQSTLAAFEGIVHQLPTRLLLSLNDAAVAYFDPERMRLARPITGVMHNLDPHPLLAFYDEAQLKQMVADVNAMYKRAMKSRYAKQSHCAGGTVYIDPRLYQVPIGVGDRSNTVQDASCALQGTRFKVKGNAVRLFMQWGKGLPAQHLDMDLSARIALDKKEVRECAYFNLRCPGAKHSGDIQHIPEQVGTAEYIELNLNELEKTGARYVTFSCNAYSTGALSPNLMVGWMNSAYPMTVSDKDGVAYDPSCVQFMVRVSEANLSKGLVFGVLKVAQREIVWLEMPFSSQTILGADASSIEALLKRLEEKTAVGELLEIRAEVQGMTLVSSENDANERYNYQWALNTAEVSKLLLG</sequence>
<dbReference type="EMBL" id="JNGW01000035">
    <property type="protein sequence ID" value="KDR52990.1"/>
    <property type="molecule type" value="Genomic_DNA"/>
</dbReference>
<proteinExistence type="predicted"/>
<dbReference type="PATRIC" id="fig|1122985.7.peg.977"/>
<dbReference type="RefSeq" id="WP_018966189.1">
    <property type="nucleotide sequence ID" value="NZ_KB899210.1"/>
</dbReference>
<dbReference type="eggNOG" id="COG2310">
    <property type="taxonomic scope" value="Bacteria"/>
</dbReference>
<gene>
    <name evidence="1" type="ORF">HMPREF1991_00945</name>
</gene>
<accession>A0A069QJI6</accession>
<dbReference type="HOGENOM" id="CLU_022016_0_0_10"/>
<keyword evidence="2" id="KW-1185">Reference proteome</keyword>
<evidence type="ECO:0000313" key="2">
    <source>
        <dbReference type="Proteomes" id="UP000027442"/>
    </source>
</evidence>
<protein>
    <recommendedName>
        <fullName evidence="3">Prokaryotic RING finger family 4</fullName>
    </recommendedName>
</protein>
<reference evidence="1 2" key="1">
    <citation type="submission" date="2013-08" db="EMBL/GenBank/DDBJ databases">
        <authorList>
            <person name="Weinstock G."/>
            <person name="Sodergren E."/>
            <person name="Wylie T."/>
            <person name="Fulton L."/>
            <person name="Fulton R."/>
            <person name="Fronick C."/>
            <person name="O'Laughlin M."/>
            <person name="Godfrey J."/>
            <person name="Miner T."/>
            <person name="Herter B."/>
            <person name="Appelbaum E."/>
            <person name="Cordes M."/>
            <person name="Lek S."/>
            <person name="Wollam A."/>
            <person name="Pepin K.H."/>
            <person name="Palsikar V.B."/>
            <person name="Mitreva M."/>
            <person name="Wilson R.K."/>
        </authorList>
    </citation>
    <scope>NUCLEOTIDE SEQUENCE [LARGE SCALE GENOMIC DNA]</scope>
    <source>
        <strain evidence="1 2">ATCC 15930</strain>
    </source>
</reference>
<evidence type="ECO:0000313" key="1">
    <source>
        <dbReference type="EMBL" id="KDR52990.1"/>
    </source>
</evidence>
<dbReference type="AlphaFoldDB" id="A0A069QJI6"/>